<protein>
    <recommendedName>
        <fullName evidence="4">Lipoprotein</fullName>
    </recommendedName>
</protein>
<keyword evidence="1" id="KW-0732">Signal</keyword>
<dbReference type="Proteomes" id="UP000247978">
    <property type="component" value="Unassembled WGS sequence"/>
</dbReference>
<dbReference type="PROSITE" id="PS51257">
    <property type="entry name" value="PROKAR_LIPOPROTEIN"/>
    <property type="match status" value="1"/>
</dbReference>
<name>A0A2V3W4U9_9BACI</name>
<dbReference type="RefSeq" id="WP_110394062.1">
    <property type="nucleotide sequence ID" value="NZ_JADIJL010000013.1"/>
</dbReference>
<organism evidence="2 3">
    <name type="scientific">Pseudogracilibacillus auburnensis</name>
    <dbReference type="NCBI Taxonomy" id="1494959"/>
    <lineage>
        <taxon>Bacteria</taxon>
        <taxon>Bacillati</taxon>
        <taxon>Bacillota</taxon>
        <taxon>Bacilli</taxon>
        <taxon>Bacillales</taxon>
        <taxon>Bacillaceae</taxon>
        <taxon>Pseudogracilibacillus</taxon>
    </lineage>
</organism>
<evidence type="ECO:0000313" key="2">
    <source>
        <dbReference type="EMBL" id="PXW89327.1"/>
    </source>
</evidence>
<evidence type="ECO:0000256" key="1">
    <source>
        <dbReference type="SAM" id="SignalP"/>
    </source>
</evidence>
<gene>
    <name evidence="2" type="ORF">DFR56_102103</name>
</gene>
<comment type="caution">
    <text evidence="2">The sequence shown here is derived from an EMBL/GenBank/DDBJ whole genome shotgun (WGS) entry which is preliminary data.</text>
</comment>
<feature type="chain" id="PRO_5038793340" description="Lipoprotein" evidence="1">
    <location>
        <begin position="21"/>
        <end position="177"/>
    </location>
</feature>
<accession>A0A2V3W4U9</accession>
<proteinExistence type="predicted"/>
<sequence>MKRVFIFFIAILFLLFGCRADVTSDEVDLTKQRTQIEMPDNMPDDFHFSVKFGIYKNNEINTFDHTVTKDLIEDGTVTTDLTLSNEEMEEIYGKMKALNIMENKNLTADTNCMQEPHEEDEWIISLNGESIRHYYTEKNCELTYDAKQLMELRNDIFRIVKSKDEYKDLPEASGGYD</sequence>
<evidence type="ECO:0008006" key="4">
    <source>
        <dbReference type="Google" id="ProtNLM"/>
    </source>
</evidence>
<evidence type="ECO:0000313" key="3">
    <source>
        <dbReference type="Proteomes" id="UP000247978"/>
    </source>
</evidence>
<dbReference type="OrthoDB" id="1954789at2"/>
<reference evidence="2 3" key="1">
    <citation type="submission" date="2018-05" db="EMBL/GenBank/DDBJ databases">
        <title>Genomic Encyclopedia of Type Strains, Phase IV (KMG-IV): sequencing the most valuable type-strain genomes for metagenomic binning, comparative biology and taxonomic classification.</title>
        <authorList>
            <person name="Goeker M."/>
        </authorList>
    </citation>
    <scope>NUCLEOTIDE SEQUENCE [LARGE SCALE GENOMIC DNA]</scope>
    <source>
        <strain evidence="2 3">DSM 28556</strain>
    </source>
</reference>
<dbReference type="AlphaFoldDB" id="A0A2V3W4U9"/>
<dbReference type="EMBL" id="QJJQ01000002">
    <property type="protein sequence ID" value="PXW89327.1"/>
    <property type="molecule type" value="Genomic_DNA"/>
</dbReference>
<keyword evidence="3" id="KW-1185">Reference proteome</keyword>
<feature type="signal peptide" evidence="1">
    <location>
        <begin position="1"/>
        <end position="20"/>
    </location>
</feature>